<evidence type="ECO:0000256" key="1">
    <source>
        <dbReference type="SAM" id="MobiDB-lite"/>
    </source>
</evidence>
<feature type="compositionally biased region" description="Gly residues" evidence="1">
    <location>
        <begin position="456"/>
        <end position="467"/>
    </location>
</feature>
<feature type="compositionally biased region" description="Pro residues" evidence="1">
    <location>
        <begin position="138"/>
        <end position="147"/>
    </location>
</feature>
<dbReference type="SUPFAM" id="SSF48452">
    <property type="entry name" value="TPR-like"/>
    <property type="match status" value="1"/>
</dbReference>
<dbReference type="RefSeq" id="WP_346076811.1">
    <property type="nucleotide sequence ID" value="NZ_BAAATL010000053.1"/>
</dbReference>
<comment type="caution">
    <text evidence="2">The sequence shown here is derived from an EMBL/GenBank/DDBJ whole genome shotgun (WGS) entry which is preliminary data.</text>
</comment>
<dbReference type="InterPro" id="IPR011990">
    <property type="entry name" value="TPR-like_helical_dom_sf"/>
</dbReference>
<feature type="region of interest" description="Disordered" evidence="1">
    <location>
        <begin position="439"/>
        <end position="475"/>
    </location>
</feature>
<evidence type="ECO:0000313" key="3">
    <source>
        <dbReference type="Proteomes" id="UP001501721"/>
    </source>
</evidence>
<dbReference type="Gene3D" id="1.25.40.10">
    <property type="entry name" value="Tetratricopeptide repeat domain"/>
    <property type="match status" value="1"/>
</dbReference>
<feature type="compositionally biased region" description="Basic residues" evidence="1">
    <location>
        <begin position="442"/>
        <end position="455"/>
    </location>
</feature>
<dbReference type="Proteomes" id="UP001501721">
    <property type="component" value="Unassembled WGS sequence"/>
</dbReference>
<organism evidence="2 3">
    <name type="scientific">Streptomyces graminearus</name>
    <dbReference type="NCBI Taxonomy" id="284030"/>
    <lineage>
        <taxon>Bacteria</taxon>
        <taxon>Bacillati</taxon>
        <taxon>Actinomycetota</taxon>
        <taxon>Actinomycetes</taxon>
        <taxon>Kitasatosporales</taxon>
        <taxon>Streptomycetaceae</taxon>
        <taxon>Streptomyces</taxon>
    </lineage>
</organism>
<feature type="region of interest" description="Disordered" evidence="1">
    <location>
        <begin position="129"/>
        <end position="152"/>
    </location>
</feature>
<evidence type="ECO:0008006" key="4">
    <source>
        <dbReference type="Google" id="ProtNLM"/>
    </source>
</evidence>
<accession>A0ABP6AEQ2</accession>
<sequence length="475" mass="50306">MRSPRTPNQALRILLAEAGWSGARLAREVNILGAAQGTPYHYDRTTVAHWLTGSRPRPPVPQLVAQALSRRLDRRVRAEDTGLLAPGRPSPDGESTGEGGAVARLDRILHGTCRCGLALADPYALLAAGGPDESPPAESRPPAPSADPPTRIGMSQVASAQELLTLFSRTDSTFGSGAVRVPLRQYLSTTLLPWLRCDMKPAVRRELFTVAAQLAYLCAFAHFDMNHQAAAQRLYLTSIQLAGEAGDPIGQALGLRGLSVQAHALGRFAEAQDLAEDAVRVGARYTPPHQQAFLYGQLAVARAGTGGAGAVGLLTSAERCLERSASGATSVGAFHQGSLALQRAVVARSSGDLSGAVRALQLSRRYRPAEEWRAVALGAAELAETQLSAGHLDQACHTWQDFLDVYPHIRSARADDRLRTLHASLRPHSAHPAAAAVLARARVTHSRAAHDHRHGNGNGNGSGGGNGNDPSGNDR</sequence>
<dbReference type="EMBL" id="BAAATL010000053">
    <property type="protein sequence ID" value="GAA2512153.1"/>
    <property type="molecule type" value="Genomic_DNA"/>
</dbReference>
<feature type="region of interest" description="Disordered" evidence="1">
    <location>
        <begin position="77"/>
        <end position="99"/>
    </location>
</feature>
<keyword evidence="3" id="KW-1185">Reference proteome</keyword>
<protein>
    <recommendedName>
        <fullName evidence="4">Transcriptional regulator</fullName>
    </recommendedName>
</protein>
<reference evidence="3" key="1">
    <citation type="journal article" date="2019" name="Int. J. Syst. Evol. Microbiol.">
        <title>The Global Catalogue of Microorganisms (GCM) 10K type strain sequencing project: providing services to taxonomists for standard genome sequencing and annotation.</title>
        <authorList>
            <consortium name="The Broad Institute Genomics Platform"/>
            <consortium name="The Broad Institute Genome Sequencing Center for Infectious Disease"/>
            <person name="Wu L."/>
            <person name="Ma J."/>
        </authorList>
    </citation>
    <scope>NUCLEOTIDE SEQUENCE [LARGE SCALE GENOMIC DNA]</scope>
    <source>
        <strain evidence="3">JCM 6923</strain>
    </source>
</reference>
<proteinExistence type="predicted"/>
<evidence type="ECO:0000313" key="2">
    <source>
        <dbReference type="EMBL" id="GAA2512153.1"/>
    </source>
</evidence>
<gene>
    <name evidence="2" type="ORF">GCM10010422_75360</name>
</gene>
<name>A0ABP6AEQ2_9ACTN</name>